<dbReference type="STRING" id="152268.A6K24_01935"/>
<evidence type="ECO:0000259" key="4">
    <source>
        <dbReference type="PROSITE" id="PS50932"/>
    </source>
</evidence>
<keyword evidence="1" id="KW-0805">Transcription regulation</keyword>
<evidence type="ECO:0000256" key="2">
    <source>
        <dbReference type="ARBA" id="ARBA00023125"/>
    </source>
</evidence>
<organism evidence="5 6">
    <name type="scientific">Metabacillus litoralis</name>
    <dbReference type="NCBI Taxonomy" id="152268"/>
    <lineage>
        <taxon>Bacteria</taxon>
        <taxon>Bacillati</taxon>
        <taxon>Bacillota</taxon>
        <taxon>Bacilli</taxon>
        <taxon>Bacillales</taxon>
        <taxon>Bacillaceae</taxon>
        <taxon>Metabacillus</taxon>
    </lineage>
</organism>
<dbReference type="PRINTS" id="PR00036">
    <property type="entry name" value="HTHLACI"/>
</dbReference>
<protein>
    <submittedName>
        <fullName evidence="5">LacI family transcriptional regulator</fullName>
    </submittedName>
</protein>
<dbReference type="GO" id="GO:0000976">
    <property type="term" value="F:transcription cis-regulatory region binding"/>
    <property type="evidence" value="ECO:0007669"/>
    <property type="project" value="TreeGrafter"/>
</dbReference>
<dbReference type="SMART" id="SM00354">
    <property type="entry name" value="HTH_LACI"/>
    <property type="match status" value="1"/>
</dbReference>
<dbReference type="AlphaFoldDB" id="A0A179T5L4"/>
<sequence length="354" mass="38913">MNACTYFRLEVNILANRKDVAKLAGVSEATVSRVLNNIGPLREETKRKVLLAAEELNYHPNAIAQSFARGKSNNIGVIVPYLPKVNLMSTHYFSELLSGIGAKLGELGYGLLLLFQSPDAPKDYVQLFHSQKVDGCIILGSKNVPGELEALEKLQQLNLPYCLVNQTFSGYSLHSIDADHSSGSFQAVTSLLKKGFEHVIFLNGPTEYSNSIERLYGYEDALEKAGIHLNKELIFQGNYSRKSGVQAADYIAPLLPDFRAIYAANDRMAIGLMQALSEKGYQAGRDYALIGYDDSEISRMTSPPLSTVKVPLFDMGQLAAKKVLQLISKDSEEASTVRLPVTLIERASSLISRS</sequence>
<evidence type="ECO:0000313" key="5">
    <source>
        <dbReference type="EMBL" id="OAS89336.1"/>
    </source>
</evidence>
<dbReference type="SUPFAM" id="SSF53822">
    <property type="entry name" value="Periplasmic binding protein-like I"/>
    <property type="match status" value="1"/>
</dbReference>
<evidence type="ECO:0000256" key="3">
    <source>
        <dbReference type="ARBA" id="ARBA00023163"/>
    </source>
</evidence>
<dbReference type="PROSITE" id="PS50932">
    <property type="entry name" value="HTH_LACI_2"/>
    <property type="match status" value="1"/>
</dbReference>
<dbReference type="CDD" id="cd06267">
    <property type="entry name" value="PBP1_LacI_sugar_binding-like"/>
    <property type="match status" value="1"/>
</dbReference>
<dbReference type="InterPro" id="IPR046335">
    <property type="entry name" value="LacI/GalR-like_sensor"/>
</dbReference>
<keyword evidence="6" id="KW-1185">Reference proteome</keyword>
<accession>A0A179T5L4</accession>
<name>A0A179T5L4_9BACI</name>
<dbReference type="EMBL" id="LWSG01000001">
    <property type="protein sequence ID" value="OAS89336.1"/>
    <property type="molecule type" value="Genomic_DNA"/>
</dbReference>
<dbReference type="OrthoDB" id="2831239at2"/>
<comment type="caution">
    <text evidence="5">The sequence shown here is derived from an EMBL/GenBank/DDBJ whole genome shotgun (WGS) entry which is preliminary data.</text>
</comment>
<gene>
    <name evidence="5" type="ORF">A6K24_01935</name>
</gene>
<dbReference type="Pfam" id="PF13377">
    <property type="entry name" value="Peripla_BP_3"/>
    <property type="match status" value="1"/>
</dbReference>
<dbReference type="CDD" id="cd01392">
    <property type="entry name" value="HTH_LacI"/>
    <property type="match status" value="1"/>
</dbReference>
<dbReference type="Gene3D" id="1.10.260.40">
    <property type="entry name" value="lambda repressor-like DNA-binding domains"/>
    <property type="match status" value="1"/>
</dbReference>
<dbReference type="PANTHER" id="PTHR30146:SF109">
    <property type="entry name" value="HTH-TYPE TRANSCRIPTIONAL REGULATOR GALS"/>
    <property type="match status" value="1"/>
</dbReference>
<dbReference type="PANTHER" id="PTHR30146">
    <property type="entry name" value="LACI-RELATED TRANSCRIPTIONAL REPRESSOR"/>
    <property type="match status" value="1"/>
</dbReference>
<keyword evidence="3" id="KW-0804">Transcription</keyword>
<evidence type="ECO:0000256" key="1">
    <source>
        <dbReference type="ARBA" id="ARBA00023015"/>
    </source>
</evidence>
<feature type="domain" description="HTH lacI-type" evidence="4">
    <location>
        <begin position="15"/>
        <end position="69"/>
    </location>
</feature>
<reference evidence="6" key="1">
    <citation type="submission" date="2016-04" db="EMBL/GenBank/DDBJ databases">
        <authorList>
            <person name="Lyu Z."/>
            <person name="Lyu W."/>
        </authorList>
    </citation>
    <scope>NUCLEOTIDE SEQUENCE [LARGE SCALE GENOMIC DNA]</scope>
    <source>
        <strain evidence="6">C44</strain>
    </source>
</reference>
<proteinExistence type="predicted"/>
<dbReference type="GO" id="GO:0003700">
    <property type="term" value="F:DNA-binding transcription factor activity"/>
    <property type="evidence" value="ECO:0007669"/>
    <property type="project" value="TreeGrafter"/>
</dbReference>
<dbReference type="RefSeq" id="WP_066324991.1">
    <property type="nucleotide sequence ID" value="NZ_LWSG01000001.1"/>
</dbReference>
<dbReference type="InterPro" id="IPR010982">
    <property type="entry name" value="Lambda_DNA-bd_dom_sf"/>
</dbReference>
<evidence type="ECO:0000313" key="6">
    <source>
        <dbReference type="Proteomes" id="UP000078534"/>
    </source>
</evidence>
<dbReference type="Proteomes" id="UP000078534">
    <property type="component" value="Unassembled WGS sequence"/>
</dbReference>
<dbReference type="InterPro" id="IPR028082">
    <property type="entry name" value="Peripla_BP_I"/>
</dbReference>
<dbReference type="SUPFAM" id="SSF47413">
    <property type="entry name" value="lambda repressor-like DNA-binding domains"/>
    <property type="match status" value="1"/>
</dbReference>
<keyword evidence="2" id="KW-0238">DNA-binding</keyword>
<dbReference type="Gene3D" id="3.40.50.2300">
    <property type="match status" value="2"/>
</dbReference>
<dbReference type="Pfam" id="PF00356">
    <property type="entry name" value="LacI"/>
    <property type="match status" value="1"/>
</dbReference>
<dbReference type="InterPro" id="IPR000843">
    <property type="entry name" value="HTH_LacI"/>
</dbReference>